<protein>
    <submittedName>
        <fullName evidence="2">Uncharacterized protein</fullName>
    </submittedName>
</protein>
<dbReference type="Proteomes" id="UP000256727">
    <property type="component" value="Unassembled WGS sequence"/>
</dbReference>
<dbReference type="EMBL" id="QREH01000001">
    <property type="protein sequence ID" value="REE03943.1"/>
    <property type="molecule type" value="Genomic_DNA"/>
</dbReference>
<evidence type="ECO:0000256" key="1">
    <source>
        <dbReference type="SAM" id="MobiDB-lite"/>
    </source>
</evidence>
<accession>A0A3D9LFN0</accession>
<gene>
    <name evidence="2" type="ORF">C8E99_1767</name>
</gene>
<name>A0A3D9LFN0_9MICC</name>
<dbReference type="RefSeq" id="WP_115931971.1">
    <property type="nucleotide sequence ID" value="NZ_QREH01000001.1"/>
</dbReference>
<evidence type="ECO:0000313" key="3">
    <source>
        <dbReference type="Proteomes" id="UP000256727"/>
    </source>
</evidence>
<feature type="region of interest" description="Disordered" evidence="1">
    <location>
        <begin position="119"/>
        <end position="138"/>
    </location>
</feature>
<comment type="caution">
    <text evidence="2">The sequence shown here is derived from an EMBL/GenBank/DDBJ whole genome shotgun (WGS) entry which is preliminary data.</text>
</comment>
<dbReference type="AlphaFoldDB" id="A0A3D9LFN0"/>
<sequence length="162" mass="17536">MLYLITPDGFVSTLQATLGDVLVDARRGRPLSQQAWVSQDPGPAGIPAETVLAVALRHGLDGGIGLVVHGGFIDQVLEPERLRAVERNQNRIAAQLAAIAPEPRFEDRDWHRQQRAIAEEARQAAGGSIRQAEKTADEVLSAPVKDHLTRAWERAGGLLPTS</sequence>
<reference evidence="2 3" key="1">
    <citation type="submission" date="2018-07" db="EMBL/GenBank/DDBJ databases">
        <title>Sequencing the genomes of 1000 actinobacteria strains.</title>
        <authorList>
            <person name="Klenk H.-P."/>
        </authorList>
    </citation>
    <scope>NUCLEOTIDE SEQUENCE [LARGE SCALE GENOMIC DNA]</scope>
    <source>
        <strain evidence="2 3">DSM 14442</strain>
    </source>
</reference>
<dbReference type="OrthoDB" id="4964231at2"/>
<proteinExistence type="predicted"/>
<keyword evidence="3" id="KW-1185">Reference proteome</keyword>
<evidence type="ECO:0000313" key="2">
    <source>
        <dbReference type="EMBL" id="REE03943.1"/>
    </source>
</evidence>
<organism evidence="2 3">
    <name type="scientific">Citricoccus muralis</name>
    <dbReference type="NCBI Taxonomy" id="169134"/>
    <lineage>
        <taxon>Bacteria</taxon>
        <taxon>Bacillati</taxon>
        <taxon>Actinomycetota</taxon>
        <taxon>Actinomycetes</taxon>
        <taxon>Micrococcales</taxon>
        <taxon>Micrococcaceae</taxon>
        <taxon>Citricoccus</taxon>
    </lineage>
</organism>